<dbReference type="OrthoDB" id="4183612at2"/>
<feature type="transmembrane region" description="Helical" evidence="1">
    <location>
        <begin position="168"/>
        <end position="186"/>
    </location>
</feature>
<accession>A0A2V4N6U6</accession>
<dbReference type="InterPro" id="IPR026467">
    <property type="entry name" value="Ser/Gly_Cys_C_dom"/>
</dbReference>
<keyword evidence="3" id="KW-1185">Reference proteome</keyword>
<keyword evidence="1" id="KW-0812">Transmembrane</keyword>
<comment type="caution">
    <text evidence="2">The sequence shown here is derived from an EMBL/GenBank/DDBJ whole genome shotgun (WGS) entry which is preliminary data.</text>
</comment>
<evidence type="ECO:0000313" key="2">
    <source>
        <dbReference type="EMBL" id="PYC70165.1"/>
    </source>
</evidence>
<dbReference type="EMBL" id="PYBW01000122">
    <property type="protein sequence ID" value="PYC70165.1"/>
    <property type="molecule type" value="Genomic_DNA"/>
</dbReference>
<evidence type="ECO:0000313" key="3">
    <source>
        <dbReference type="Proteomes" id="UP000248039"/>
    </source>
</evidence>
<evidence type="ECO:0008006" key="4">
    <source>
        <dbReference type="Google" id="ProtNLM"/>
    </source>
</evidence>
<dbReference type="Proteomes" id="UP000248039">
    <property type="component" value="Unassembled WGS sequence"/>
</dbReference>
<keyword evidence="1" id="KW-0472">Membrane</keyword>
<protein>
    <recommendedName>
        <fullName evidence="4">TIGR04222 domain-containing membrane protein</fullName>
    </recommendedName>
</protein>
<proteinExistence type="predicted"/>
<keyword evidence="1" id="KW-1133">Transmembrane helix</keyword>
<name>A0A2V4N6U6_9ACTN</name>
<dbReference type="NCBIfam" id="TIGR04222">
    <property type="entry name" value="near_uncomplex"/>
    <property type="match status" value="1"/>
</dbReference>
<evidence type="ECO:0000256" key="1">
    <source>
        <dbReference type="SAM" id="Phobius"/>
    </source>
</evidence>
<gene>
    <name evidence="2" type="ORF">C7C46_27540</name>
</gene>
<dbReference type="AlphaFoldDB" id="A0A2V4N6U6"/>
<reference evidence="2 3" key="1">
    <citation type="submission" date="2018-03" db="EMBL/GenBank/DDBJ databases">
        <title>Bioinformatic expansion and discovery of thiopeptide antibiotics.</title>
        <authorList>
            <person name="Schwalen C.J."/>
            <person name="Hudson G.A."/>
            <person name="Mitchell D.A."/>
        </authorList>
    </citation>
    <scope>NUCLEOTIDE SEQUENCE [LARGE SCALE GENOMIC DNA]</scope>
    <source>
        <strain evidence="2 3">ATCC 21389</strain>
    </source>
</reference>
<feature type="transmembrane region" description="Helical" evidence="1">
    <location>
        <begin position="142"/>
        <end position="162"/>
    </location>
</feature>
<organism evidence="2 3">
    <name type="scientific">Streptomyces tateyamensis</name>
    <dbReference type="NCBI Taxonomy" id="565073"/>
    <lineage>
        <taxon>Bacteria</taxon>
        <taxon>Bacillati</taxon>
        <taxon>Actinomycetota</taxon>
        <taxon>Actinomycetes</taxon>
        <taxon>Kitasatosporales</taxon>
        <taxon>Streptomycetaceae</taxon>
        <taxon>Streptomyces</taxon>
    </lineage>
</organism>
<feature type="transmembrane region" description="Helical" evidence="1">
    <location>
        <begin position="12"/>
        <end position="32"/>
    </location>
</feature>
<sequence length="273" mass="29013">MTTGGPGRRMIVEVSTGAAWLLLLVGAGLRLWPGRQRVRGRSYRPLSPVEIGVLRAGDRGAAQVALVELHLLGAVSAGSGTVRRSANALPRGASAPARAQFTALYGKAHPRQLQGRKKVRAAIRAVTGPLEREQLRLSGGRLAAVRVLLLPVFTAAPVGAIGGHETPLALATALTADALAALLWVLPRSTPRGRGVLDGLRRENADTRHATEQQPDRLLLGVALFGGPVLRERLPVFVRDSGLLTRPKAGPGQRNEFQGQDYATETWNQALCS</sequence>